<dbReference type="OrthoDB" id="9760788at2"/>
<name>A0A2V3PSU1_9BACT</name>
<sequence>MIRKFIYSIHRVLGAVVSLLFLMWFITGLVLVYHPFPNVTQEEKNQRLEILPDSLPDIMPLVNKLPEGESVRKVRLSQLQGQTLLSISTKEHEYVFNADTVEKVKPLNYSTIEKIAQRWSNAPIERVDTLKELEQWIMYSKYEKELPIYKFYFSDDEKHQLYISSHSGEVQQFTDKDSRFWSWIGFIPHTFYVPALRKHTQTWILTITVLASLGLVMCLAGMYVGVDAYYRRYKRKAKFESPYRKRWYWWHHVVGMIFGIFLLTWAFSGVMSLRKVPQWMVKTHEEYKIPMKIKGKRISPDKYPFDYKLLNQTYPELKQIEWTHFQGIPIYEIVAGNQTLSIDASSDEAKELFLPSEAIEKSIRTIHGDSTAFTVKLISEYEDYYLPWKRDLGLPAYKVEVSDADKSLYYINAKTGDYKYLNQNRKARKWMFQALHYFHIKWLMDRPVLWTIVLWILSLGCIIVSGTGVWLSWKFFRRKWKQNCRTKV</sequence>
<gene>
    <name evidence="2" type="ORF">CLV62_106121</name>
</gene>
<dbReference type="PANTHER" id="PTHR34219">
    <property type="entry name" value="IRON-REGULATED INNER MEMBRANE PROTEIN-RELATED"/>
    <property type="match status" value="1"/>
</dbReference>
<keyword evidence="3" id="KW-1185">Reference proteome</keyword>
<dbReference type="PANTHER" id="PTHR34219:SF6">
    <property type="entry name" value="BLR3280 PROTEIN"/>
    <property type="match status" value="1"/>
</dbReference>
<keyword evidence="1" id="KW-1133">Transmembrane helix</keyword>
<dbReference type="RefSeq" id="WP_110310133.1">
    <property type="nucleotide sequence ID" value="NZ_QICL01000006.1"/>
</dbReference>
<organism evidence="2 3">
    <name type="scientific">Dysgonomonas alginatilytica</name>
    <dbReference type="NCBI Taxonomy" id="1605892"/>
    <lineage>
        <taxon>Bacteria</taxon>
        <taxon>Pseudomonadati</taxon>
        <taxon>Bacteroidota</taxon>
        <taxon>Bacteroidia</taxon>
        <taxon>Bacteroidales</taxon>
        <taxon>Dysgonomonadaceae</taxon>
        <taxon>Dysgonomonas</taxon>
    </lineage>
</organism>
<protein>
    <submittedName>
        <fullName evidence="2">PepSY-associated transmembrane protein</fullName>
    </submittedName>
</protein>
<evidence type="ECO:0000256" key="1">
    <source>
        <dbReference type="SAM" id="Phobius"/>
    </source>
</evidence>
<accession>A0A2V3PSU1</accession>
<evidence type="ECO:0000313" key="2">
    <source>
        <dbReference type="EMBL" id="PXV65946.1"/>
    </source>
</evidence>
<feature type="transmembrane region" description="Helical" evidence="1">
    <location>
        <begin position="203"/>
        <end position="226"/>
    </location>
</feature>
<keyword evidence="1 2" id="KW-0812">Transmembrane</keyword>
<feature type="transmembrane region" description="Helical" evidence="1">
    <location>
        <begin position="247"/>
        <end position="267"/>
    </location>
</feature>
<dbReference type="AlphaFoldDB" id="A0A2V3PSU1"/>
<dbReference type="Pfam" id="PF03929">
    <property type="entry name" value="PepSY_TM"/>
    <property type="match status" value="1"/>
</dbReference>
<proteinExistence type="predicted"/>
<dbReference type="EMBL" id="QICL01000006">
    <property type="protein sequence ID" value="PXV65946.1"/>
    <property type="molecule type" value="Genomic_DNA"/>
</dbReference>
<evidence type="ECO:0000313" key="3">
    <source>
        <dbReference type="Proteomes" id="UP000247973"/>
    </source>
</evidence>
<dbReference type="Proteomes" id="UP000247973">
    <property type="component" value="Unassembled WGS sequence"/>
</dbReference>
<feature type="transmembrane region" description="Helical" evidence="1">
    <location>
        <begin position="12"/>
        <end position="36"/>
    </location>
</feature>
<reference evidence="2 3" key="1">
    <citation type="submission" date="2018-03" db="EMBL/GenBank/DDBJ databases">
        <title>Genomic Encyclopedia of Archaeal and Bacterial Type Strains, Phase II (KMG-II): from individual species to whole genera.</title>
        <authorList>
            <person name="Goeker M."/>
        </authorList>
    </citation>
    <scope>NUCLEOTIDE SEQUENCE [LARGE SCALE GENOMIC DNA]</scope>
    <source>
        <strain evidence="2 3">DSM 100214</strain>
    </source>
</reference>
<feature type="transmembrane region" description="Helical" evidence="1">
    <location>
        <begin position="448"/>
        <end position="473"/>
    </location>
</feature>
<comment type="caution">
    <text evidence="2">The sequence shown here is derived from an EMBL/GenBank/DDBJ whole genome shotgun (WGS) entry which is preliminary data.</text>
</comment>
<dbReference type="InterPro" id="IPR005625">
    <property type="entry name" value="PepSY-ass_TM"/>
</dbReference>
<keyword evidence="1" id="KW-0472">Membrane</keyword>